<evidence type="ECO:0000313" key="1">
    <source>
        <dbReference type="EMBL" id="SVA15476.1"/>
    </source>
</evidence>
<gene>
    <name evidence="1" type="ORF">METZ01_LOCUS68330</name>
</gene>
<sequence length="292" mass="33605">MNRSSEPNVIIPPTSQLYMMLNRLLDNQRIVIFTGLPGVGKSLLINQLAHLAYFSGHKVHLFQWDVLRNAFMTDRIASLFPDTDGITHSVIRRAAGLWVRQVVAKWHQEHLGEKSILIGEAPLIGNRLLELVLPRNDAAESILLEESTRFVLPIPSRRIRRVMETARQASIKNPRDSRELSDAAPEVLKALWMELLRAARALNIPTPPESSNEEYDPKTYESVYLQVLKHRRYEITRIDIRLSAHDRSVYTFDMPIKELIPNVSEVSHSIEEVEHSYPNLNELEQEMGEWYA</sequence>
<dbReference type="EMBL" id="UINC01004592">
    <property type="protein sequence ID" value="SVA15476.1"/>
    <property type="molecule type" value="Genomic_DNA"/>
</dbReference>
<organism evidence="1">
    <name type="scientific">marine metagenome</name>
    <dbReference type="NCBI Taxonomy" id="408172"/>
    <lineage>
        <taxon>unclassified sequences</taxon>
        <taxon>metagenomes</taxon>
        <taxon>ecological metagenomes</taxon>
    </lineage>
</organism>
<name>A0A381TH80_9ZZZZ</name>
<reference evidence="1" key="1">
    <citation type="submission" date="2018-05" db="EMBL/GenBank/DDBJ databases">
        <authorList>
            <person name="Lanie J.A."/>
            <person name="Ng W.-L."/>
            <person name="Kazmierczak K.M."/>
            <person name="Andrzejewski T.M."/>
            <person name="Davidsen T.M."/>
            <person name="Wayne K.J."/>
            <person name="Tettelin H."/>
            <person name="Glass J.I."/>
            <person name="Rusch D."/>
            <person name="Podicherti R."/>
            <person name="Tsui H.-C.T."/>
            <person name="Winkler M.E."/>
        </authorList>
    </citation>
    <scope>NUCLEOTIDE SEQUENCE</scope>
</reference>
<accession>A0A381TH80</accession>
<dbReference type="Gene3D" id="3.40.50.300">
    <property type="entry name" value="P-loop containing nucleotide triphosphate hydrolases"/>
    <property type="match status" value="1"/>
</dbReference>
<dbReference type="SUPFAM" id="SSF52540">
    <property type="entry name" value="P-loop containing nucleoside triphosphate hydrolases"/>
    <property type="match status" value="1"/>
</dbReference>
<dbReference type="InterPro" id="IPR027417">
    <property type="entry name" value="P-loop_NTPase"/>
</dbReference>
<proteinExistence type="predicted"/>
<protein>
    <submittedName>
        <fullName evidence="1">Uncharacterized protein</fullName>
    </submittedName>
</protein>
<dbReference type="AlphaFoldDB" id="A0A381TH80"/>